<gene>
    <name evidence="2" type="ORF">CKAH01_11058</name>
</gene>
<dbReference type="EMBL" id="VYYT01000882">
    <property type="protein sequence ID" value="KAK2728361.1"/>
    <property type="molecule type" value="Genomic_DNA"/>
</dbReference>
<sequence>MVGKRQDGRPAGKRTGSEEEERTKVAAGQVDRYDDGRKEAAADSESERVVKNGSVVWEWKNVKVLSVKSGTGSARGHSQRWLTLCPYCRPPSGVWFCVVLSLKMAALSVSTVPRRRRNEDDDNTRRCW</sequence>
<dbReference type="Proteomes" id="UP001281614">
    <property type="component" value="Unassembled WGS sequence"/>
</dbReference>
<name>A0AAD9XUX0_COLKA</name>
<reference evidence="2" key="1">
    <citation type="submission" date="2023-02" db="EMBL/GenBank/DDBJ databases">
        <title>Colletotrichum kahawae CIFC_Que2 genome sequencing and assembly.</title>
        <authorList>
            <person name="Baroncelli R."/>
        </authorList>
    </citation>
    <scope>NUCLEOTIDE SEQUENCE</scope>
    <source>
        <strain evidence="2">CIFC_Que2</strain>
    </source>
</reference>
<feature type="compositionally biased region" description="Basic and acidic residues" evidence="1">
    <location>
        <begin position="31"/>
        <end position="45"/>
    </location>
</feature>
<evidence type="ECO:0000313" key="2">
    <source>
        <dbReference type="EMBL" id="KAK2728361.1"/>
    </source>
</evidence>
<comment type="caution">
    <text evidence="2">The sequence shown here is derived from an EMBL/GenBank/DDBJ whole genome shotgun (WGS) entry which is preliminary data.</text>
</comment>
<accession>A0AAD9XUX0</accession>
<organism evidence="2 3">
    <name type="scientific">Colletotrichum kahawae</name>
    <name type="common">Coffee berry disease fungus</name>
    <dbReference type="NCBI Taxonomy" id="34407"/>
    <lineage>
        <taxon>Eukaryota</taxon>
        <taxon>Fungi</taxon>
        <taxon>Dikarya</taxon>
        <taxon>Ascomycota</taxon>
        <taxon>Pezizomycotina</taxon>
        <taxon>Sordariomycetes</taxon>
        <taxon>Hypocreomycetidae</taxon>
        <taxon>Glomerellales</taxon>
        <taxon>Glomerellaceae</taxon>
        <taxon>Colletotrichum</taxon>
        <taxon>Colletotrichum gloeosporioides species complex</taxon>
    </lineage>
</organism>
<keyword evidence="3" id="KW-1185">Reference proteome</keyword>
<evidence type="ECO:0000256" key="1">
    <source>
        <dbReference type="SAM" id="MobiDB-lite"/>
    </source>
</evidence>
<proteinExistence type="predicted"/>
<feature type="compositionally biased region" description="Basic and acidic residues" evidence="1">
    <location>
        <begin position="1"/>
        <end position="24"/>
    </location>
</feature>
<protein>
    <submittedName>
        <fullName evidence="2">Uncharacterized protein</fullName>
    </submittedName>
</protein>
<dbReference type="AlphaFoldDB" id="A0AAD9XUX0"/>
<evidence type="ECO:0000313" key="3">
    <source>
        <dbReference type="Proteomes" id="UP001281614"/>
    </source>
</evidence>
<feature type="region of interest" description="Disordered" evidence="1">
    <location>
        <begin position="1"/>
        <end position="45"/>
    </location>
</feature>